<protein>
    <submittedName>
        <fullName evidence="2">13577_t:CDS:1</fullName>
    </submittedName>
</protein>
<dbReference type="Proteomes" id="UP000789405">
    <property type="component" value="Unassembled WGS sequence"/>
</dbReference>
<gene>
    <name evidence="2" type="ORF">DERYTH_LOCUS19082</name>
</gene>
<feature type="non-terminal residue" evidence="2">
    <location>
        <position position="1"/>
    </location>
</feature>
<dbReference type="EMBL" id="CAJVPY010020343">
    <property type="protein sequence ID" value="CAG8775187.1"/>
    <property type="molecule type" value="Genomic_DNA"/>
</dbReference>
<name>A0A9N9JE46_9GLOM</name>
<sequence>SDVYTDDDEYIPTLTFRQHLLNNLESDDEDEVPKLPPPPTNFEPLVHPSLHQT</sequence>
<proteinExistence type="predicted"/>
<evidence type="ECO:0000256" key="1">
    <source>
        <dbReference type="SAM" id="MobiDB-lite"/>
    </source>
</evidence>
<evidence type="ECO:0000313" key="2">
    <source>
        <dbReference type="EMBL" id="CAG8775187.1"/>
    </source>
</evidence>
<evidence type="ECO:0000313" key="3">
    <source>
        <dbReference type="Proteomes" id="UP000789405"/>
    </source>
</evidence>
<reference evidence="2" key="1">
    <citation type="submission" date="2021-06" db="EMBL/GenBank/DDBJ databases">
        <authorList>
            <person name="Kallberg Y."/>
            <person name="Tangrot J."/>
            <person name="Rosling A."/>
        </authorList>
    </citation>
    <scope>NUCLEOTIDE SEQUENCE</scope>
    <source>
        <strain evidence="2">MA453B</strain>
    </source>
</reference>
<feature type="non-terminal residue" evidence="2">
    <location>
        <position position="53"/>
    </location>
</feature>
<accession>A0A9N9JE46</accession>
<feature type="region of interest" description="Disordered" evidence="1">
    <location>
        <begin position="25"/>
        <end position="53"/>
    </location>
</feature>
<dbReference type="AlphaFoldDB" id="A0A9N9JE46"/>
<keyword evidence="3" id="KW-1185">Reference proteome</keyword>
<comment type="caution">
    <text evidence="2">The sequence shown here is derived from an EMBL/GenBank/DDBJ whole genome shotgun (WGS) entry which is preliminary data.</text>
</comment>
<organism evidence="2 3">
    <name type="scientific">Dentiscutata erythropus</name>
    <dbReference type="NCBI Taxonomy" id="1348616"/>
    <lineage>
        <taxon>Eukaryota</taxon>
        <taxon>Fungi</taxon>
        <taxon>Fungi incertae sedis</taxon>
        <taxon>Mucoromycota</taxon>
        <taxon>Glomeromycotina</taxon>
        <taxon>Glomeromycetes</taxon>
        <taxon>Diversisporales</taxon>
        <taxon>Gigasporaceae</taxon>
        <taxon>Dentiscutata</taxon>
    </lineage>
</organism>